<gene>
    <name evidence="1" type="ORF">RPERSI_LOCUS5059</name>
</gene>
<protein>
    <submittedName>
        <fullName evidence="1">11772_t:CDS:1</fullName>
    </submittedName>
</protein>
<sequence length="133" mass="15338">AFVTEEDYRKPVMASHRVGMAASEKYYTTLNSALSETDNQKILSKLKKMKKMVDEKKMMGDWESWMQQKTAGNDDKVYKDGIDNSDSDNNFIERRKENQLTTHRSWVLKSGTNVGDELAKYIKAIPKAHKCLK</sequence>
<keyword evidence="2" id="KW-1185">Reference proteome</keyword>
<organism evidence="1 2">
    <name type="scientific">Racocetra persica</name>
    <dbReference type="NCBI Taxonomy" id="160502"/>
    <lineage>
        <taxon>Eukaryota</taxon>
        <taxon>Fungi</taxon>
        <taxon>Fungi incertae sedis</taxon>
        <taxon>Mucoromycota</taxon>
        <taxon>Glomeromycotina</taxon>
        <taxon>Glomeromycetes</taxon>
        <taxon>Diversisporales</taxon>
        <taxon>Gigasporaceae</taxon>
        <taxon>Racocetra</taxon>
    </lineage>
</organism>
<accession>A0ACA9M9S7</accession>
<comment type="caution">
    <text evidence="1">The sequence shown here is derived from an EMBL/GenBank/DDBJ whole genome shotgun (WGS) entry which is preliminary data.</text>
</comment>
<name>A0ACA9M9S7_9GLOM</name>
<feature type="non-terminal residue" evidence="1">
    <location>
        <position position="1"/>
    </location>
</feature>
<proteinExistence type="predicted"/>
<evidence type="ECO:0000313" key="1">
    <source>
        <dbReference type="EMBL" id="CAG8578916.1"/>
    </source>
</evidence>
<evidence type="ECO:0000313" key="2">
    <source>
        <dbReference type="Proteomes" id="UP000789920"/>
    </source>
</evidence>
<dbReference type="Proteomes" id="UP000789920">
    <property type="component" value="Unassembled WGS sequence"/>
</dbReference>
<reference evidence="1" key="1">
    <citation type="submission" date="2021-06" db="EMBL/GenBank/DDBJ databases">
        <authorList>
            <person name="Kallberg Y."/>
            <person name="Tangrot J."/>
            <person name="Rosling A."/>
        </authorList>
    </citation>
    <scope>NUCLEOTIDE SEQUENCE</scope>
    <source>
        <strain evidence="1">MA461A</strain>
    </source>
</reference>
<dbReference type="EMBL" id="CAJVQC010007413">
    <property type="protein sequence ID" value="CAG8578916.1"/>
    <property type="molecule type" value="Genomic_DNA"/>
</dbReference>